<dbReference type="PANTHER" id="PTHR30055:SF219">
    <property type="entry name" value="TRANSCRIPTIONAL REGULATORY PROTEIN"/>
    <property type="match status" value="1"/>
</dbReference>
<dbReference type="PROSITE" id="PS50977">
    <property type="entry name" value="HTH_TETR_2"/>
    <property type="match status" value="1"/>
</dbReference>
<name>A0A8J3UDK7_9ACTN</name>
<dbReference type="InterPro" id="IPR050109">
    <property type="entry name" value="HTH-type_TetR-like_transc_reg"/>
</dbReference>
<keyword evidence="5" id="KW-1185">Reference proteome</keyword>
<evidence type="ECO:0000256" key="1">
    <source>
        <dbReference type="ARBA" id="ARBA00023125"/>
    </source>
</evidence>
<evidence type="ECO:0000313" key="5">
    <source>
        <dbReference type="Proteomes" id="UP000622547"/>
    </source>
</evidence>
<dbReference type="SUPFAM" id="SSF46689">
    <property type="entry name" value="Homeodomain-like"/>
    <property type="match status" value="1"/>
</dbReference>
<comment type="caution">
    <text evidence="4">The sequence shown here is derived from an EMBL/GenBank/DDBJ whole genome shotgun (WGS) entry which is preliminary data.</text>
</comment>
<reference evidence="4 5" key="1">
    <citation type="submission" date="2021-01" db="EMBL/GenBank/DDBJ databases">
        <title>Whole genome shotgun sequence of Planotetraspora phitsanulokensis NBRC 104273.</title>
        <authorList>
            <person name="Komaki H."/>
            <person name="Tamura T."/>
        </authorList>
    </citation>
    <scope>NUCLEOTIDE SEQUENCE [LARGE SCALE GENOMIC DNA]</scope>
    <source>
        <strain evidence="4 5">NBRC 104273</strain>
    </source>
</reference>
<feature type="domain" description="HTH tetR-type" evidence="3">
    <location>
        <begin position="7"/>
        <end position="67"/>
    </location>
</feature>
<evidence type="ECO:0000313" key="4">
    <source>
        <dbReference type="EMBL" id="GII43524.1"/>
    </source>
</evidence>
<gene>
    <name evidence="4" type="ORF">Pph01_85270</name>
</gene>
<accession>A0A8J3UDK7</accession>
<dbReference type="SUPFAM" id="SSF48498">
    <property type="entry name" value="Tetracyclin repressor-like, C-terminal domain"/>
    <property type="match status" value="1"/>
</dbReference>
<dbReference type="Pfam" id="PF00440">
    <property type="entry name" value="TetR_N"/>
    <property type="match status" value="1"/>
</dbReference>
<dbReference type="InterPro" id="IPR009057">
    <property type="entry name" value="Homeodomain-like_sf"/>
</dbReference>
<evidence type="ECO:0000259" key="3">
    <source>
        <dbReference type="PROSITE" id="PS50977"/>
    </source>
</evidence>
<dbReference type="Gene3D" id="1.10.357.10">
    <property type="entry name" value="Tetracycline Repressor, domain 2"/>
    <property type="match status" value="1"/>
</dbReference>
<protein>
    <recommendedName>
        <fullName evidence="3">HTH tetR-type domain-containing protein</fullName>
    </recommendedName>
</protein>
<dbReference type="EMBL" id="BOOP01000064">
    <property type="protein sequence ID" value="GII43524.1"/>
    <property type="molecule type" value="Genomic_DNA"/>
</dbReference>
<feature type="DNA-binding region" description="H-T-H motif" evidence="2">
    <location>
        <begin position="30"/>
        <end position="49"/>
    </location>
</feature>
<dbReference type="Gene3D" id="1.10.10.60">
    <property type="entry name" value="Homeodomain-like"/>
    <property type="match status" value="1"/>
</dbReference>
<dbReference type="InterPro" id="IPR001647">
    <property type="entry name" value="HTH_TetR"/>
</dbReference>
<dbReference type="Proteomes" id="UP000622547">
    <property type="component" value="Unassembled WGS sequence"/>
</dbReference>
<sequence length="204" mass="22805">MAPQEHGGQSEVILEVAGRLFAALGYDGTSIRQIAEAVGLDITTITEQVGIKRDIYLAVMERAFQLERAAIESAAVEFEANGSVHQLFDRYLDFYVEHPDIVALWMHRWLLDAADVAELENQYVEPLTGMIGKSVGNLLPDTDVDIEYTLWTVIWSVHGFVKGGILEADGELRGPSNPQSLRRFRRTMHQMLHRHLGLPGDPPV</sequence>
<evidence type="ECO:0000256" key="2">
    <source>
        <dbReference type="PROSITE-ProRule" id="PRU00335"/>
    </source>
</evidence>
<dbReference type="RefSeq" id="WP_204078886.1">
    <property type="nucleotide sequence ID" value="NZ_BOOP01000064.1"/>
</dbReference>
<keyword evidence="1 2" id="KW-0238">DNA-binding</keyword>
<proteinExistence type="predicted"/>
<dbReference type="InterPro" id="IPR036271">
    <property type="entry name" value="Tet_transcr_reg_TetR-rel_C_sf"/>
</dbReference>
<dbReference type="GO" id="GO:0000976">
    <property type="term" value="F:transcription cis-regulatory region binding"/>
    <property type="evidence" value="ECO:0007669"/>
    <property type="project" value="TreeGrafter"/>
</dbReference>
<organism evidence="4 5">
    <name type="scientific">Planotetraspora phitsanulokensis</name>
    <dbReference type="NCBI Taxonomy" id="575192"/>
    <lineage>
        <taxon>Bacteria</taxon>
        <taxon>Bacillati</taxon>
        <taxon>Actinomycetota</taxon>
        <taxon>Actinomycetes</taxon>
        <taxon>Streptosporangiales</taxon>
        <taxon>Streptosporangiaceae</taxon>
        <taxon>Planotetraspora</taxon>
    </lineage>
</organism>
<dbReference type="GO" id="GO:0003700">
    <property type="term" value="F:DNA-binding transcription factor activity"/>
    <property type="evidence" value="ECO:0007669"/>
    <property type="project" value="TreeGrafter"/>
</dbReference>
<dbReference type="PANTHER" id="PTHR30055">
    <property type="entry name" value="HTH-TYPE TRANSCRIPTIONAL REGULATOR RUTR"/>
    <property type="match status" value="1"/>
</dbReference>
<dbReference type="AlphaFoldDB" id="A0A8J3UDK7"/>